<gene>
    <name evidence="2" type="ORF">Tci_023814</name>
</gene>
<organism evidence="2">
    <name type="scientific">Tanacetum cinerariifolium</name>
    <name type="common">Dalmatian daisy</name>
    <name type="synonym">Chrysanthemum cinerariifolium</name>
    <dbReference type="NCBI Taxonomy" id="118510"/>
    <lineage>
        <taxon>Eukaryota</taxon>
        <taxon>Viridiplantae</taxon>
        <taxon>Streptophyta</taxon>
        <taxon>Embryophyta</taxon>
        <taxon>Tracheophyta</taxon>
        <taxon>Spermatophyta</taxon>
        <taxon>Magnoliopsida</taxon>
        <taxon>eudicotyledons</taxon>
        <taxon>Gunneridae</taxon>
        <taxon>Pentapetalae</taxon>
        <taxon>asterids</taxon>
        <taxon>campanulids</taxon>
        <taxon>Asterales</taxon>
        <taxon>Asteraceae</taxon>
        <taxon>Asteroideae</taxon>
        <taxon>Anthemideae</taxon>
        <taxon>Anthemidinae</taxon>
        <taxon>Tanacetum</taxon>
    </lineage>
</organism>
<dbReference type="AlphaFoldDB" id="A0A6L2KR98"/>
<feature type="region of interest" description="Disordered" evidence="1">
    <location>
        <begin position="144"/>
        <end position="177"/>
    </location>
</feature>
<feature type="compositionally biased region" description="Basic and acidic residues" evidence="1">
    <location>
        <begin position="152"/>
        <end position="171"/>
    </location>
</feature>
<evidence type="ECO:0000256" key="1">
    <source>
        <dbReference type="SAM" id="MobiDB-lite"/>
    </source>
</evidence>
<sequence>MKRKFVERTKKMLTEKWTLMNAAVQKFNQLVMETLVHSGENDENWMTRVKFLYKTHMGSDFKHKSAWLFLKNKHKWTNPESTNARRYLFVLSTKIQSILEMMRCLGHPGYNDLLKVNVWVLTRLLVPVLTDRVSRIHGGTIRVRPQSQNASDRARERRPKAVDPISKDCGGHENSTN</sequence>
<name>A0A6L2KR98_TANCI</name>
<proteinExistence type="predicted"/>
<accession>A0A6L2KR98</accession>
<dbReference type="EMBL" id="BKCJ010002926">
    <property type="protein sequence ID" value="GEU51836.1"/>
    <property type="molecule type" value="Genomic_DNA"/>
</dbReference>
<comment type="caution">
    <text evidence="2">The sequence shown here is derived from an EMBL/GenBank/DDBJ whole genome shotgun (WGS) entry which is preliminary data.</text>
</comment>
<protein>
    <submittedName>
        <fullName evidence="2">Uncharacterized protein</fullName>
    </submittedName>
</protein>
<evidence type="ECO:0000313" key="2">
    <source>
        <dbReference type="EMBL" id="GEU51836.1"/>
    </source>
</evidence>
<reference evidence="2" key="1">
    <citation type="journal article" date="2019" name="Sci. Rep.">
        <title>Draft genome of Tanacetum cinerariifolium, the natural source of mosquito coil.</title>
        <authorList>
            <person name="Yamashiro T."/>
            <person name="Shiraishi A."/>
            <person name="Satake H."/>
            <person name="Nakayama K."/>
        </authorList>
    </citation>
    <scope>NUCLEOTIDE SEQUENCE</scope>
</reference>